<feature type="signal peptide" evidence="2">
    <location>
        <begin position="1"/>
        <end position="19"/>
    </location>
</feature>
<feature type="compositionally biased region" description="Low complexity" evidence="1">
    <location>
        <begin position="129"/>
        <end position="146"/>
    </location>
</feature>
<dbReference type="PANTHER" id="PTHR40633:SF1">
    <property type="entry name" value="GPI ANCHORED SERINE-THREONINE RICH PROTEIN (AFU_ORTHOLOGUE AFUA_1G03630)"/>
    <property type="match status" value="1"/>
</dbReference>
<evidence type="ECO:0000313" key="4">
    <source>
        <dbReference type="Proteomes" id="UP000749646"/>
    </source>
</evidence>
<dbReference type="PANTHER" id="PTHR40633">
    <property type="entry name" value="MATRIX PROTEIN, PUTATIVE (AFU_ORTHOLOGUE AFUA_8G05410)-RELATED"/>
    <property type="match status" value="1"/>
</dbReference>
<reference evidence="3" key="1">
    <citation type="journal article" date="2020" name="Fungal Divers.">
        <title>Resolving the Mortierellaceae phylogeny through synthesis of multi-gene phylogenetics and phylogenomics.</title>
        <authorList>
            <person name="Vandepol N."/>
            <person name="Liber J."/>
            <person name="Desiro A."/>
            <person name="Na H."/>
            <person name="Kennedy M."/>
            <person name="Barry K."/>
            <person name="Grigoriev I.V."/>
            <person name="Miller A.N."/>
            <person name="O'Donnell K."/>
            <person name="Stajich J.E."/>
            <person name="Bonito G."/>
        </authorList>
    </citation>
    <scope>NUCLEOTIDE SEQUENCE</scope>
    <source>
        <strain evidence="3">MES-2147</strain>
    </source>
</reference>
<accession>A0A9P6MBS2</accession>
<dbReference type="AlphaFoldDB" id="A0A9P6MBS2"/>
<proteinExistence type="predicted"/>
<keyword evidence="2" id="KW-0732">Signal</keyword>
<dbReference type="InterPro" id="IPR052982">
    <property type="entry name" value="SRP1/TIP1-like"/>
</dbReference>
<gene>
    <name evidence="3" type="ORF">BGZ65_010366</name>
</gene>
<feature type="region of interest" description="Disordered" evidence="1">
    <location>
        <begin position="114"/>
        <end position="150"/>
    </location>
</feature>
<keyword evidence="4" id="KW-1185">Reference proteome</keyword>
<dbReference type="Proteomes" id="UP000749646">
    <property type="component" value="Unassembled WGS sequence"/>
</dbReference>
<feature type="chain" id="PRO_5040461912" evidence="2">
    <location>
        <begin position="20"/>
        <end position="174"/>
    </location>
</feature>
<dbReference type="OrthoDB" id="2436178at2759"/>
<organism evidence="3 4">
    <name type="scientific">Modicella reniformis</name>
    <dbReference type="NCBI Taxonomy" id="1440133"/>
    <lineage>
        <taxon>Eukaryota</taxon>
        <taxon>Fungi</taxon>
        <taxon>Fungi incertae sedis</taxon>
        <taxon>Mucoromycota</taxon>
        <taxon>Mortierellomycotina</taxon>
        <taxon>Mortierellomycetes</taxon>
        <taxon>Mortierellales</taxon>
        <taxon>Mortierellaceae</taxon>
        <taxon>Modicella</taxon>
    </lineage>
</organism>
<evidence type="ECO:0000256" key="2">
    <source>
        <dbReference type="SAM" id="SignalP"/>
    </source>
</evidence>
<name>A0A9P6MBS2_9FUNG</name>
<sequence length="174" mass="17477">MKFITVAVVASSLVAMASADMLQINNPTAGSIWNAGKSEFVGWTGNCASMGSAGQNVTVDIVQGPSNAVRFVATLGRLDCSGANTRTDFTVPQAIPSGLYALIVRTNPEASYTNSFQINNPSSGGGDGSTSPAPSASQSSAPEPTTNKPSGASSLVANGFMALAGAAAVAFQLL</sequence>
<dbReference type="EMBL" id="JAAAHW010003137">
    <property type="protein sequence ID" value="KAF9988226.1"/>
    <property type="molecule type" value="Genomic_DNA"/>
</dbReference>
<evidence type="ECO:0000256" key="1">
    <source>
        <dbReference type="SAM" id="MobiDB-lite"/>
    </source>
</evidence>
<comment type="caution">
    <text evidence="3">The sequence shown here is derived from an EMBL/GenBank/DDBJ whole genome shotgun (WGS) entry which is preliminary data.</text>
</comment>
<evidence type="ECO:0000313" key="3">
    <source>
        <dbReference type="EMBL" id="KAF9988226.1"/>
    </source>
</evidence>
<protein>
    <submittedName>
        <fullName evidence="3">Uncharacterized protein</fullName>
    </submittedName>
</protein>